<keyword evidence="7 18" id="KW-0812">Transmembrane</keyword>
<gene>
    <name evidence="24" type="primary">barA_7</name>
    <name evidence="24" type="ORF">Pla8534_65970</name>
</gene>
<dbReference type="FunFam" id="1.10.287.130:FF:000002">
    <property type="entry name" value="Two-component osmosensing histidine kinase"/>
    <property type="match status" value="1"/>
</dbReference>
<dbReference type="RefSeq" id="WP_145058207.1">
    <property type="nucleotide sequence ID" value="NZ_CP036433.1"/>
</dbReference>
<feature type="domain" description="Response regulatory" evidence="20">
    <location>
        <begin position="811"/>
        <end position="929"/>
    </location>
</feature>
<dbReference type="CDD" id="cd16922">
    <property type="entry name" value="HATPase_EvgS-ArcB-TorS-like"/>
    <property type="match status" value="1"/>
</dbReference>
<feature type="modified residue" description="4-aspartylphosphate" evidence="17">
    <location>
        <position position="860"/>
    </location>
</feature>
<dbReference type="EMBL" id="CP036433">
    <property type="protein sequence ID" value="QDU98724.1"/>
    <property type="molecule type" value="Genomic_DNA"/>
</dbReference>
<evidence type="ECO:0000256" key="10">
    <source>
        <dbReference type="ARBA" id="ARBA00022840"/>
    </source>
</evidence>
<protein>
    <recommendedName>
        <fullName evidence="15">Sensory/regulatory protein RpfC</fullName>
        <ecNumber evidence="3">2.7.13.3</ecNumber>
    </recommendedName>
</protein>
<dbReference type="SUPFAM" id="SSF55785">
    <property type="entry name" value="PYP-like sensor domain (PAS domain)"/>
    <property type="match status" value="2"/>
</dbReference>
<dbReference type="SMART" id="SM00086">
    <property type="entry name" value="PAC"/>
    <property type="match status" value="2"/>
</dbReference>
<dbReference type="InterPro" id="IPR000014">
    <property type="entry name" value="PAS"/>
</dbReference>
<evidence type="ECO:0000256" key="4">
    <source>
        <dbReference type="ARBA" id="ARBA00022475"/>
    </source>
</evidence>
<feature type="transmembrane region" description="Helical" evidence="18">
    <location>
        <begin position="88"/>
        <end position="105"/>
    </location>
</feature>
<dbReference type="InterPro" id="IPR005467">
    <property type="entry name" value="His_kinase_dom"/>
</dbReference>
<dbReference type="InterPro" id="IPR036097">
    <property type="entry name" value="HisK_dim/P_sf"/>
</dbReference>
<dbReference type="CDD" id="cd00156">
    <property type="entry name" value="REC"/>
    <property type="match status" value="1"/>
</dbReference>
<evidence type="ECO:0000259" key="23">
    <source>
        <dbReference type="PROSITE" id="PS50894"/>
    </source>
</evidence>
<dbReference type="Gene3D" id="1.20.120.160">
    <property type="entry name" value="HPT domain"/>
    <property type="match status" value="1"/>
</dbReference>
<dbReference type="Pfam" id="PF08448">
    <property type="entry name" value="PAS_4"/>
    <property type="match status" value="1"/>
</dbReference>
<dbReference type="PROSITE" id="PS50110">
    <property type="entry name" value="RESPONSE_REGULATORY"/>
    <property type="match status" value="2"/>
</dbReference>
<dbReference type="PRINTS" id="PR00344">
    <property type="entry name" value="BCTRLSENSOR"/>
</dbReference>
<dbReference type="GO" id="GO:0005886">
    <property type="term" value="C:plasma membrane"/>
    <property type="evidence" value="ECO:0007669"/>
    <property type="project" value="UniProtKB-SubCell"/>
</dbReference>
<dbReference type="OrthoDB" id="9762493at2"/>
<keyword evidence="4" id="KW-1003">Cell membrane</keyword>
<evidence type="ECO:0000259" key="20">
    <source>
        <dbReference type="PROSITE" id="PS50110"/>
    </source>
</evidence>
<dbReference type="Gene3D" id="3.40.50.2300">
    <property type="match status" value="2"/>
</dbReference>
<dbReference type="InterPro" id="IPR004358">
    <property type="entry name" value="Sig_transdc_His_kin-like_C"/>
</dbReference>
<feature type="domain" description="PAS" evidence="21">
    <location>
        <begin position="290"/>
        <end position="362"/>
    </location>
</feature>
<dbReference type="CDD" id="cd00088">
    <property type="entry name" value="HPT"/>
    <property type="match status" value="1"/>
</dbReference>
<evidence type="ECO:0000256" key="9">
    <source>
        <dbReference type="ARBA" id="ARBA00022777"/>
    </source>
</evidence>
<sequence length="1073" mass="119628">MNSRIQVLTVCGLLMAALFFLDLMMPLGVAAGVPYVLVVLVAMWSPSRSDVFFAAGCSTLLTVLGMFFSPGFWDGEQQVFLAPAWHCYINRFLAVFAIGAVTLIAQRRKRLEEELAAANELLSQRADFHSQHAEQRGHELGKANAALQVEIAERERAQTALAQNENRYRSLVDSLPLNVFQKDLTGKIVFANQRYCEELKVTYEELIGRTDHDLFPPEMAEKYRNDDRLVVEQRVTLEDIEEHIRPDGELIYVQVLKAPVCDEAQNVIGAQGMFWNVTDRIKAERAQRQADGKFRRLVESNIIGIMVAGLDGRVVKANDALLGLIGYTRDDLNANRIRWDELTPPEYRAGDENALRQLAETGTAQPWEKEYIRRDGRRVHVMIGVSMLDDENNGDECICFVLDISDRRRAEVQLRAAKEAADAANQAKSQFLANMSHEVRTPMNAIIGMTELVLSGSLVKDQRDYLEMVLESALNLLAIINDVLDFSKIEAGKLSLEELPFSLRESIGDMLKSLAVRAHRQSLELTSYFADDVPDHLLGDGVRLRQVVTNLVGNAVKFTDQGEVSLRVTVEEMQPDSVLLHFNVRDTGRGIPVHLHETIFHAFEQADNSPTRQHGGTGLGLAISARFVELMGGHIWVESEPGKGAAFHFTARMKFCDEPPQPMPAAEDIQGSGTKVLVVDDNHTNRNILRSMLHNWQMVPTLAGSADEALIRLRDDAFDVVLVDTKMPHIDGFEFVRRLESHSPLHTILMLSSSAGTDDHQRCEKLGVAAWLTKPVKQSELFDAIMSTLGTVRAVAPTAPVYDAGQLRPMKILLAEDSLVNQKLALGLLRKHGHSVAVANNGQEAVEAVQRETFDLILMDVQMPILDGLEATRAIRKLERSSDHRTLIMAMTAHALQGDRERCLAAGMDEYLSKPIRAQNLFDKIASLCEVNRAEEPADVAAAEEASPCEAPRIQWKDALNNVNGDDPLLKDVSDAYLQEYPEQLLQMRQAINNRDAKLLQRAAHTLKGSMRFYGVHRAYEIAYDLEKMGKAAEFEGAEEPLATLTQELAVIRREVESYLGRPSGDLPSTETA</sequence>
<evidence type="ECO:0000256" key="16">
    <source>
        <dbReference type="PROSITE-ProRule" id="PRU00110"/>
    </source>
</evidence>
<comment type="subunit">
    <text evidence="14">At low DSF concentrations, interacts with RpfF.</text>
</comment>
<dbReference type="Pfam" id="PF01627">
    <property type="entry name" value="Hpt"/>
    <property type="match status" value="1"/>
</dbReference>
<dbReference type="SUPFAM" id="SSF55874">
    <property type="entry name" value="ATPase domain of HSP90 chaperone/DNA topoisomerase II/histidine kinase"/>
    <property type="match status" value="1"/>
</dbReference>
<evidence type="ECO:0000259" key="22">
    <source>
        <dbReference type="PROSITE" id="PS50113"/>
    </source>
</evidence>
<dbReference type="SUPFAM" id="SSF47384">
    <property type="entry name" value="Homodimeric domain of signal transducing histidine kinase"/>
    <property type="match status" value="1"/>
</dbReference>
<dbReference type="InterPro" id="IPR036641">
    <property type="entry name" value="HPT_dom_sf"/>
</dbReference>
<feature type="domain" description="PAC" evidence="22">
    <location>
        <begin position="365"/>
        <end position="416"/>
    </location>
</feature>
<feature type="domain" description="PAS" evidence="21">
    <location>
        <begin position="164"/>
        <end position="234"/>
    </location>
</feature>
<feature type="transmembrane region" description="Helical" evidence="18">
    <location>
        <begin position="27"/>
        <end position="44"/>
    </location>
</feature>
<dbReference type="SMART" id="SM00091">
    <property type="entry name" value="PAS"/>
    <property type="match status" value="2"/>
</dbReference>
<proteinExistence type="predicted"/>
<dbReference type="Pfam" id="PF13426">
    <property type="entry name" value="PAS_9"/>
    <property type="match status" value="1"/>
</dbReference>
<dbReference type="SMART" id="SM00388">
    <property type="entry name" value="HisKA"/>
    <property type="match status" value="1"/>
</dbReference>
<keyword evidence="6 24" id="KW-0808">Transferase</keyword>
<dbReference type="CDD" id="cd00130">
    <property type="entry name" value="PAS"/>
    <property type="match status" value="2"/>
</dbReference>
<dbReference type="SUPFAM" id="SSF47226">
    <property type="entry name" value="Histidine-containing phosphotransfer domain, HPT domain"/>
    <property type="match status" value="1"/>
</dbReference>
<dbReference type="SUPFAM" id="SSF52172">
    <property type="entry name" value="CheY-like"/>
    <property type="match status" value="2"/>
</dbReference>
<evidence type="ECO:0000256" key="7">
    <source>
        <dbReference type="ARBA" id="ARBA00022692"/>
    </source>
</evidence>
<evidence type="ECO:0000256" key="14">
    <source>
        <dbReference type="ARBA" id="ARBA00064003"/>
    </source>
</evidence>
<dbReference type="GO" id="GO:0005524">
    <property type="term" value="F:ATP binding"/>
    <property type="evidence" value="ECO:0007669"/>
    <property type="project" value="UniProtKB-KW"/>
</dbReference>
<feature type="domain" description="Histidine kinase" evidence="19">
    <location>
        <begin position="434"/>
        <end position="655"/>
    </location>
</feature>
<dbReference type="PANTHER" id="PTHR45339">
    <property type="entry name" value="HYBRID SIGNAL TRANSDUCTION HISTIDINE KINASE J"/>
    <property type="match status" value="1"/>
</dbReference>
<evidence type="ECO:0000256" key="1">
    <source>
        <dbReference type="ARBA" id="ARBA00000085"/>
    </source>
</evidence>
<reference evidence="24 25" key="1">
    <citation type="submission" date="2019-02" db="EMBL/GenBank/DDBJ databases">
        <title>Deep-cultivation of Planctomycetes and their phenomic and genomic characterization uncovers novel biology.</title>
        <authorList>
            <person name="Wiegand S."/>
            <person name="Jogler M."/>
            <person name="Boedeker C."/>
            <person name="Pinto D."/>
            <person name="Vollmers J."/>
            <person name="Rivas-Marin E."/>
            <person name="Kohn T."/>
            <person name="Peeters S.H."/>
            <person name="Heuer A."/>
            <person name="Rast P."/>
            <person name="Oberbeckmann S."/>
            <person name="Bunk B."/>
            <person name="Jeske O."/>
            <person name="Meyerdierks A."/>
            <person name="Storesund J.E."/>
            <person name="Kallscheuer N."/>
            <person name="Luecker S."/>
            <person name="Lage O.M."/>
            <person name="Pohl T."/>
            <person name="Merkel B.J."/>
            <person name="Hornburger P."/>
            <person name="Mueller R.-W."/>
            <person name="Bruemmer F."/>
            <person name="Labrenz M."/>
            <person name="Spormann A.M."/>
            <person name="Op den Camp H."/>
            <person name="Overmann J."/>
            <person name="Amann R."/>
            <person name="Jetten M.S.M."/>
            <person name="Mascher T."/>
            <person name="Medema M.H."/>
            <person name="Devos D.P."/>
            <person name="Kaster A.-K."/>
            <person name="Ovreas L."/>
            <person name="Rohde M."/>
            <person name="Galperin M.Y."/>
            <person name="Jogler C."/>
        </authorList>
    </citation>
    <scope>NUCLEOTIDE SEQUENCE [LARGE SCALE GENOMIC DNA]</scope>
    <source>
        <strain evidence="24 25">Pla85_3_4</strain>
    </source>
</reference>
<keyword evidence="25" id="KW-1185">Reference proteome</keyword>
<dbReference type="CDD" id="cd00082">
    <property type="entry name" value="HisKA"/>
    <property type="match status" value="1"/>
</dbReference>
<accession>A0A518E3R2</accession>
<feature type="transmembrane region" description="Helical" evidence="18">
    <location>
        <begin position="51"/>
        <end position="68"/>
    </location>
</feature>
<keyword evidence="10" id="KW-0067">ATP-binding</keyword>
<evidence type="ECO:0000256" key="8">
    <source>
        <dbReference type="ARBA" id="ARBA00022741"/>
    </source>
</evidence>
<evidence type="ECO:0000256" key="15">
    <source>
        <dbReference type="ARBA" id="ARBA00068150"/>
    </source>
</evidence>
<evidence type="ECO:0000256" key="13">
    <source>
        <dbReference type="ARBA" id="ARBA00023136"/>
    </source>
</evidence>
<dbReference type="PROSITE" id="PS50113">
    <property type="entry name" value="PAC"/>
    <property type="match status" value="2"/>
</dbReference>
<evidence type="ECO:0000256" key="2">
    <source>
        <dbReference type="ARBA" id="ARBA00004651"/>
    </source>
</evidence>
<evidence type="ECO:0000256" key="6">
    <source>
        <dbReference type="ARBA" id="ARBA00022679"/>
    </source>
</evidence>
<dbReference type="NCBIfam" id="TIGR00229">
    <property type="entry name" value="sensory_box"/>
    <property type="match status" value="2"/>
</dbReference>
<dbReference type="GO" id="GO:0000155">
    <property type="term" value="F:phosphorelay sensor kinase activity"/>
    <property type="evidence" value="ECO:0007669"/>
    <property type="project" value="InterPro"/>
</dbReference>
<feature type="modified residue" description="Phosphohistidine" evidence="16">
    <location>
        <position position="1005"/>
    </location>
</feature>
<dbReference type="InterPro" id="IPR000700">
    <property type="entry name" value="PAS-assoc_C"/>
</dbReference>
<keyword evidence="11 18" id="KW-1133">Transmembrane helix</keyword>
<evidence type="ECO:0000256" key="11">
    <source>
        <dbReference type="ARBA" id="ARBA00022989"/>
    </source>
</evidence>
<evidence type="ECO:0000256" key="12">
    <source>
        <dbReference type="ARBA" id="ARBA00023012"/>
    </source>
</evidence>
<keyword evidence="5 17" id="KW-0597">Phosphoprotein</keyword>
<keyword evidence="8" id="KW-0547">Nucleotide-binding</keyword>
<dbReference type="PANTHER" id="PTHR45339:SF1">
    <property type="entry name" value="HYBRID SIGNAL TRANSDUCTION HISTIDINE KINASE J"/>
    <property type="match status" value="1"/>
</dbReference>
<dbReference type="InterPro" id="IPR011006">
    <property type="entry name" value="CheY-like_superfamily"/>
</dbReference>
<evidence type="ECO:0000259" key="21">
    <source>
        <dbReference type="PROSITE" id="PS50112"/>
    </source>
</evidence>
<evidence type="ECO:0000259" key="19">
    <source>
        <dbReference type="PROSITE" id="PS50109"/>
    </source>
</evidence>
<dbReference type="PROSITE" id="PS50894">
    <property type="entry name" value="HPT"/>
    <property type="match status" value="1"/>
</dbReference>
<dbReference type="KEGG" id="lcre:Pla8534_65970"/>
<keyword evidence="12" id="KW-0902">Two-component regulatory system</keyword>
<dbReference type="InterPro" id="IPR003661">
    <property type="entry name" value="HisK_dim/P_dom"/>
</dbReference>
<keyword evidence="9 24" id="KW-0418">Kinase</keyword>
<dbReference type="SMART" id="SM00073">
    <property type="entry name" value="HPT"/>
    <property type="match status" value="1"/>
</dbReference>
<evidence type="ECO:0000256" key="17">
    <source>
        <dbReference type="PROSITE-ProRule" id="PRU00169"/>
    </source>
</evidence>
<dbReference type="InterPro" id="IPR013656">
    <property type="entry name" value="PAS_4"/>
</dbReference>
<keyword evidence="13 18" id="KW-0472">Membrane</keyword>
<dbReference type="FunFam" id="3.30.565.10:FF:000010">
    <property type="entry name" value="Sensor histidine kinase RcsC"/>
    <property type="match status" value="1"/>
</dbReference>
<comment type="subcellular location">
    <subcellularLocation>
        <location evidence="2">Cell membrane</location>
        <topology evidence="2">Multi-pass membrane protein</topology>
    </subcellularLocation>
</comment>
<dbReference type="InterPro" id="IPR003594">
    <property type="entry name" value="HATPase_dom"/>
</dbReference>
<evidence type="ECO:0000313" key="25">
    <source>
        <dbReference type="Proteomes" id="UP000317648"/>
    </source>
</evidence>
<feature type="modified residue" description="4-aspartylphosphate" evidence="17">
    <location>
        <position position="724"/>
    </location>
</feature>
<feature type="domain" description="PAC" evidence="22">
    <location>
        <begin position="233"/>
        <end position="289"/>
    </location>
</feature>
<dbReference type="EC" id="2.7.13.3" evidence="3"/>
<dbReference type="SMART" id="SM00448">
    <property type="entry name" value="REC"/>
    <property type="match status" value="2"/>
</dbReference>
<feature type="domain" description="HPt" evidence="23">
    <location>
        <begin position="966"/>
        <end position="1059"/>
    </location>
</feature>
<dbReference type="PROSITE" id="PS50112">
    <property type="entry name" value="PAS"/>
    <property type="match status" value="2"/>
</dbReference>
<evidence type="ECO:0000313" key="24">
    <source>
        <dbReference type="EMBL" id="QDU98724.1"/>
    </source>
</evidence>
<dbReference type="CDD" id="cd17546">
    <property type="entry name" value="REC_hyHK_CKI1_RcsC-like"/>
    <property type="match status" value="1"/>
</dbReference>
<dbReference type="Pfam" id="PF00512">
    <property type="entry name" value="HisKA"/>
    <property type="match status" value="1"/>
</dbReference>
<feature type="domain" description="Response regulatory" evidence="20">
    <location>
        <begin position="675"/>
        <end position="789"/>
    </location>
</feature>
<dbReference type="InterPro" id="IPR001610">
    <property type="entry name" value="PAC"/>
</dbReference>
<dbReference type="PROSITE" id="PS50109">
    <property type="entry name" value="HIS_KIN"/>
    <property type="match status" value="1"/>
</dbReference>
<dbReference type="Gene3D" id="1.10.287.130">
    <property type="match status" value="1"/>
</dbReference>
<dbReference type="Proteomes" id="UP000317648">
    <property type="component" value="Chromosome"/>
</dbReference>
<dbReference type="SMART" id="SM00387">
    <property type="entry name" value="HATPase_c"/>
    <property type="match status" value="1"/>
</dbReference>
<name>A0A518E3R2_9BACT</name>
<evidence type="ECO:0000256" key="18">
    <source>
        <dbReference type="SAM" id="Phobius"/>
    </source>
</evidence>
<organism evidence="24 25">
    <name type="scientific">Lignipirellula cremea</name>
    <dbReference type="NCBI Taxonomy" id="2528010"/>
    <lineage>
        <taxon>Bacteria</taxon>
        <taxon>Pseudomonadati</taxon>
        <taxon>Planctomycetota</taxon>
        <taxon>Planctomycetia</taxon>
        <taxon>Pirellulales</taxon>
        <taxon>Pirellulaceae</taxon>
        <taxon>Lignipirellula</taxon>
    </lineage>
</organism>
<evidence type="ECO:0000256" key="3">
    <source>
        <dbReference type="ARBA" id="ARBA00012438"/>
    </source>
</evidence>
<dbReference type="InterPro" id="IPR036890">
    <property type="entry name" value="HATPase_C_sf"/>
</dbReference>
<evidence type="ECO:0000256" key="5">
    <source>
        <dbReference type="ARBA" id="ARBA00022553"/>
    </source>
</evidence>
<dbReference type="Gene3D" id="3.30.450.20">
    <property type="entry name" value="PAS domain"/>
    <property type="match status" value="2"/>
</dbReference>
<dbReference type="Pfam" id="PF02518">
    <property type="entry name" value="HATPase_c"/>
    <property type="match status" value="1"/>
</dbReference>
<dbReference type="Gene3D" id="3.30.565.10">
    <property type="entry name" value="Histidine kinase-like ATPase, C-terminal domain"/>
    <property type="match status" value="1"/>
</dbReference>
<dbReference type="InterPro" id="IPR035965">
    <property type="entry name" value="PAS-like_dom_sf"/>
</dbReference>
<dbReference type="Pfam" id="PF00072">
    <property type="entry name" value="Response_reg"/>
    <property type="match status" value="2"/>
</dbReference>
<dbReference type="InterPro" id="IPR008207">
    <property type="entry name" value="Sig_transdc_His_kin_Hpt_dom"/>
</dbReference>
<dbReference type="AlphaFoldDB" id="A0A518E3R2"/>
<dbReference type="InterPro" id="IPR001789">
    <property type="entry name" value="Sig_transdc_resp-reg_receiver"/>
</dbReference>
<comment type="catalytic activity">
    <reaction evidence="1">
        <text>ATP + protein L-histidine = ADP + protein N-phospho-L-histidine.</text>
        <dbReference type="EC" id="2.7.13.3"/>
    </reaction>
</comment>